<protein>
    <submittedName>
        <fullName evidence="1">Uncharacterized protein</fullName>
    </submittedName>
</protein>
<gene>
    <name evidence="1" type="ORF">IAB19_01590</name>
</gene>
<organism evidence="1 2">
    <name type="scientific">Candidatus Avisuccinivibrio stercorigallinarum</name>
    <dbReference type="NCBI Taxonomy" id="2840704"/>
    <lineage>
        <taxon>Bacteria</taxon>
        <taxon>Pseudomonadati</taxon>
        <taxon>Pseudomonadota</taxon>
        <taxon>Gammaproteobacteria</taxon>
        <taxon>Aeromonadales</taxon>
        <taxon>Succinivibrionaceae</taxon>
        <taxon>Succinivibrionaceae incertae sedis</taxon>
        <taxon>Candidatus Avisuccinivibrio</taxon>
    </lineage>
</organism>
<reference evidence="1" key="2">
    <citation type="journal article" date="2021" name="PeerJ">
        <title>Extensive microbial diversity within the chicken gut microbiome revealed by metagenomics and culture.</title>
        <authorList>
            <person name="Gilroy R."/>
            <person name="Ravi A."/>
            <person name="Getino M."/>
            <person name="Pursley I."/>
            <person name="Horton D.L."/>
            <person name="Alikhan N.F."/>
            <person name="Baker D."/>
            <person name="Gharbi K."/>
            <person name="Hall N."/>
            <person name="Watson M."/>
            <person name="Adriaenssens E.M."/>
            <person name="Foster-Nyarko E."/>
            <person name="Jarju S."/>
            <person name="Secka A."/>
            <person name="Antonio M."/>
            <person name="Oren A."/>
            <person name="Chaudhuri R.R."/>
            <person name="La Ragione R."/>
            <person name="Hildebrand F."/>
            <person name="Pallen M.J."/>
        </authorList>
    </citation>
    <scope>NUCLEOTIDE SEQUENCE</scope>
    <source>
        <strain evidence="1">17213</strain>
    </source>
</reference>
<accession>A0A9D9GS38</accession>
<evidence type="ECO:0000313" key="2">
    <source>
        <dbReference type="Proteomes" id="UP000823631"/>
    </source>
</evidence>
<evidence type="ECO:0000313" key="1">
    <source>
        <dbReference type="EMBL" id="MBO8415058.1"/>
    </source>
</evidence>
<dbReference type="EMBL" id="JADINH010000026">
    <property type="protein sequence ID" value="MBO8415058.1"/>
    <property type="molecule type" value="Genomic_DNA"/>
</dbReference>
<dbReference type="AlphaFoldDB" id="A0A9D9GS38"/>
<comment type="caution">
    <text evidence="1">The sequence shown here is derived from an EMBL/GenBank/DDBJ whole genome shotgun (WGS) entry which is preliminary data.</text>
</comment>
<reference evidence="1" key="1">
    <citation type="submission" date="2020-10" db="EMBL/GenBank/DDBJ databases">
        <authorList>
            <person name="Gilroy R."/>
        </authorList>
    </citation>
    <scope>NUCLEOTIDE SEQUENCE</scope>
    <source>
        <strain evidence="1">17213</strain>
    </source>
</reference>
<name>A0A9D9GS38_9GAMM</name>
<proteinExistence type="predicted"/>
<sequence>MRIDQLPDFAKPYKTKGYDVRLVRNRYQRYKISSKRVPGKKYPVLVQEYLGTIDPVKGFIPKQPKTAAAQNSANVNLVEYGLSDFIIRQFESTLLRSVVSSTELLYRGILYYMYGHAYDRFAKLSYLSRQLGPISEPEAPGELKFVIEIAQKIAELMTALLPDESDRDYVVIRLRDLKVSIKEERPRVKYPSDVLKILKKYKIKR</sequence>
<dbReference type="Proteomes" id="UP000823631">
    <property type="component" value="Unassembled WGS sequence"/>
</dbReference>